<keyword evidence="6 7" id="KW-0472">Membrane</keyword>
<keyword evidence="3" id="KW-0813">Transport</keyword>
<dbReference type="Gene3D" id="1.20.1250.20">
    <property type="entry name" value="MFS general substrate transporter like domains"/>
    <property type="match status" value="1"/>
</dbReference>
<evidence type="ECO:0000256" key="6">
    <source>
        <dbReference type="ARBA" id="ARBA00023136"/>
    </source>
</evidence>
<name>A0AAD6TVM3_9AGAR</name>
<comment type="subcellular location">
    <subcellularLocation>
        <location evidence="1">Membrane</location>
        <topology evidence="1">Multi-pass membrane protein</topology>
    </subcellularLocation>
</comment>
<sequence length="610" mass="66006">MHAGPSTPTAMAAPTEKIAADNASIAKGSAADSDALSIIPNSEGVTEHELATLRHVRDKMPWQAFSIAVVEFAERWTYYGTTNVFNNYIRAPLPPGSTTGAVLRENRLVGVAGALGKGQQISFAIRTFNSFFVYVTPFLGAILADTKWGRYKTICVFTVVIFLGHIILVGSATPASLAHPDAALGLLVFAILVMAIGAGSIKSNVSPMIAEQYTGKLRKETLKSGETVIISPSITIQSIYLYFYMAINLGSTAAISAAFLARDRGYWVAYLVPTCVFAAVPVVLYACRGVYVKTPPRGSIILETFRVVGMCVAAQWARNPVAFVRGLRAEAFWDVAKPSSYSGGTMPAKITWDEEFVGEVARTIAACKVFLFFPIFWLCYSQIDGNLGTVAAGMRLNGTPNDLIQNLNPIAIIIMIPIFERGLFPLLRKHGINFSPIKRIAVGFLVAGLAMVYAAVLQKYLYDTSPCHDGRPSECVDAKKNPLSSPINVWVVSGPYILVGMAEIFANITSLEYAFTKAPVRMKSVVMAFSQLQTALASALNFALVSVNVEDKFQWLFASFGIIAALFAALFYWTFRDLDRAEIRLNAIGTGERAGFAGEAPAREGAAEKA</sequence>
<comment type="similarity">
    <text evidence="2">Belongs to the major facilitator superfamily. Proton-dependent oligopeptide transporter (POT/PTR) (TC 2.A.17) family.</text>
</comment>
<comment type="caution">
    <text evidence="8">The sequence shown here is derived from an EMBL/GenBank/DDBJ whole genome shotgun (WGS) entry which is preliminary data.</text>
</comment>
<feature type="transmembrane region" description="Helical" evidence="7">
    <location>
        <begin position="553"/>
        <end position="575"/>
    </location>
</feature>
<accession>A0AAD6TVM3</accession>
<dbReference type="GO" id="GO:0005886">
    <property type="term" value="C:plasma membrane"/>
    <property type="evidence" value="ECO:0007669"/>
    <property type="project" value="UniProtKB-ARBA"/>
</dbReference>
<dbReference type="Proteomes" id="UP001222325">
    <property type="component" value="Unassembled WGS sequence"/>
</dbReference>
<feature type="transmembrane region" description="Helical" evidence="7">
    <location>
        <begin position="239"/>
        <end position="261"/>
    </location>
</feature>
<gene>
    <name evidence="8" type="ORF">B0H15DRAFT_890464</name>
</gene>
<proteinExistence type="inferred from homology"/>
<evidence type="ECO:0000256" key="3">
    <source>
        <dbReference type="ARBA" id="ARBA00022448"/>
    </source>
</evidence>
<protein>
    <submittedName>
        <fullName evidence="8">Peptide/h+ symporter protein</fullName>
    </submittedName>
</protein>
<dbReference type="SUPFAM" id="SSF103473">
    <property type="entry name" value="MFS general substrate transporter"/>
    <property type="match status" value="1"/>
</dbReference>
<feature type="transmembrane region" description="Helical" evidence="7">
    <location>
        <begin position="440"/>
        <end position="462"/>
    </location>
</feature>
<feature type="transmembrane region" description="Helical" evidence="7">
    <location>
        <begin position="365"/>
        <end position="383"/>
    </location>
</feature>
<dbReference type="Pfam" id="PF00854">
    <property type="entry name" value="PTR2"/>
    <property type="match status" value="1"/>
</dbReference>
<dbReference type="InterPro" id="IPR036259">
    <property type="entry name" value="MFS_trans_sf"/>
</dbReference>
<feature type="transmembrane region" description="Helical" evidence="7">
    <location>
        <begin position="403"/>
        <end position="419"/>
    </location>
</feature>
<evidence type="ECO:0000256" key="5">
    <source>
        <dbReference type="ARBA" id="ARBA00022989"/>
    </source>
</evidence>
<dbReference type="GO" id="GO:0071916">
    <property type="term" value="F:dipeptide transmembrane transporter activity"/>
    <property type="evidence" value="ECO:0007669"/>
    <property type="project" value="UniProtKB-ARBA"/>
</dbReference>
<evidence type="ECO:0000313" key="9">
    <source>
        <dbReference type="Proteomes" id="UP001222325"/>
    </source>
</evidence>
<evidence type="ECO:0000256" key="4">
    <source>
        <dbReference type="ARBA" id="ARBA00022692"/>
    </source>
</evidence>
<keyword evidence="9" id="KW-1185">Reference proteome</keyword>
<evidence type="ECO:0000256" key="7">
    <source>
        <dbReference type="SAM" id="Phobius"/>
    </source>
</evidence>
<feature type="transmembrane region" description="Helical" evidence="7">
    <location>
        <begin position="151"/>
        <end position="170"/>
    </location>
</feature>
<evidence type="ECO:0000313" key="8">
    <source>
        <dbReference type="EMBL" id="KAJ7081198.1"/>
    </source>
</evidence>
<feature type="transmembrane region" description="Helical" evidence="7">
    <location>
        <begin position="182"/>
        <end position="201"/>
    </location>
</feature>
<dbReference type="EMBL" id="JARJCN010000051">
    <property type="protein sequence ID" value="KAJ7081198.1"/>
    <property type="molecule type" value="Genomic_DNA"/>
</dbReference>
<evidence type="ECO:0000256" key="2">
    <source>
        <dbReference type="ARBA" id="ARBA00005982"/>
    </source>
</evidence>
<dbReference type="InterPro" id="IPR000109">
    <property type="entry name" value="POT_fam"/>
</dbReference>
<dbReference type="FunFam" id="1.20.1250.20:FF:000085">
    <property type="entry name" value="MFS peptide transporter Ptr2"/>
    <property type="match status" value="1"/>
</dbReference>
<keyword evidence="5 7" id="KW-1133">Transmembrane helix</keyword>
<feature type="transmembrane region" description="Helical" evidence="7">
    <location>
        <begin position="123"/>
        <end position="144"/>
    </location>
</feature>
<feature type="transmembrane region" description="Helical" evidence="7">
    <location>
        <begin position="487"/>
        <end position="506"/>
    </location>
</feature>
<keyword evidence="4 7" id="KW-0812">Transmembrane</keyword>
<dbReference type="PANTHER" id="PTHR11654">
    <property type="entry name" value="OLIGOPEPTIDE TRANSPORTER-RELATED"/>
    <property type="match status" value="1"/>
</dbReference>
<feature type="transmembrane region" description="Helical" evidence="7">
    <location>
        <begin position="526"/>
        <end position="547"/>
    </location>
</feature>
<evidence type="ECO:0000256" key="1">
    <source>
        <dbReference type="ARBA" id="ARBA00004141"/>
    </source>
</evidence>
<feature type="transmembrane region" description="Helical" evidence="7">
    <location>
        <begin position="267"/>
        <end position="287"/>
    </location>
</feature>
<organism evidence="8 9">
    <name type="scientific">Mycena belliarum</name>
    <dbReference type="NCBI Taxonomy" id="1033014"/>
    <lineage>
        <taxon>Eukaryota</taxon>
        <taxon>Fungi</taxon>
        <taxon>Dikarya</taxon>
        <taxon>Basidiomycota</taxon>
        <taxon>Agaricomycotina</taxon>
        <taxon>Agaricomycetes</taxon>
        <taxon>Agaricomycetidae</taxon>
        <taxon>Agaricales</taxon>
        <taxon>Marasmiineae</taxon>
        <taxon>Mycenaceae</taxon>
        <taxon>Mycena</taxon>
    </lineage>
</organism>
<reference evidence="8" key="1">
    <citation type="submission" date="2023-03" db="EMBL/GenBank/DDBJ databases">
        <title>Massive genome expansion in bonnet fungi (Mycena s.s.) driven by repeated elements and novel gene families across ecological guilds.</title>
        <authorList>
            <consortium name="Lawrence Berkeley National Laboratory"/>
            <person name="Harder C.B."/>
            <person name="Miyauchi S."/>
            <person name="Viragh M."/>
            <person name="Kuo A."/>
            <person name="Thoen E."/>
            <person name="Andreopoulos B."/>
            <person name="Lu D."/>
            <person name="Skrede I."/>
            <person name="Drula E."/>
            <person name="Henrissat B."/>
            <person name="Morin E."/>
            <person name="Kohler A."/>
            <person name="Barry K."/>
            <person name="LaButti K."/>
            <person name="Morin E."/>
            <person name="Salamov A."/>
            <person name="Lipzen A."/>
            <person name="Mereny Z."/>
            <person name="Hegedus B."/>
            <person name="Baldrian P."/>
            <person name="Stursova M."/>
            <person name="Weitz H."/>
            <person name="Taylor A."/>
            <person name="Grigoriev I.V."/>
            <person name="Nagy L.G."/>
            <person name="Martin F."/>
            <person name="Kauserud H."/>
        </authorList>
    </citation>
    <scope>NUCLEOTIDE SEQUENCE</scope>
    <source>
        <strain evidence="8">CBHHK173m</strain>
    </source>
</reference>
<dbReference type="AlphaFoldDB" id="A0AAD6TVM3"/>